<dbReference type="Proteomes" id="UP001429357">
    <property type="component" value="Unassembled WGS sequence"/>
</dbReference>
<feature type="domain" description="HTH cro/C1-type" evidence="1">
    <location>
        <begin position="5"/>
        <end position="66"/>
    </location>
</feature>
<dbReference type="RefSeq" id="WP_161869788.1">
    <property type="nucleotide sequence ID" value="NZ_MAEI02000001.1"/>
</dbReference>
<dbReference type="EMBL" id="MAEI02000001">
    <property type="protein sequence ID" value="MEO1782743.1"/>
    <property type="molecule type" value="Genomic_DNA"/>
</dbReference>
<name>A0ABV0F3V4_9ENTE</name>
<accession>A0ABV0F3V4</accession>
<dbReference type="InterPro" id="IPR001387">
    <property type="entry name" value="Cro/C1-type_HTH"/>
</dbReference>
<organism evidence="2 3">
    <name type="scientific">Enterococcus diestrammenae</name>
    <dbReference type="NCBI Taxonomy" id="1155073"/>
    <lineage>
        <taxon>Bacteria</taxon>
        <taxon>Bacillati</taxon>
        <taxon>Bacillota</taxon>
        <taxon>Bacilli</taxon>
        <taxon>Lactobacillales</taxon>
        <taxon>Enterococcaceae</taxon>
        <taxon>Enterococcus</taxon>
    </lineage>
</organism>
<evidence type="ECO:0000313" key="2">
    <source>
        <dbReference type="EMBL" id="MEO1782743.1"/>
    </source>
</evidence>
<keyword evidence="3" id="KW-1185">Reference proteome</keyword>
<dbReference type="Pfam" id="PF13443">
    <property type="entry name" value="HTH_26"/>
    <property type="match status" value="1"/>
</dbReference>
<evidence type="ECO:0000313" key="3">
    <source>
        <dbReference type="Proteomes" id="UP001429357"/>
    </source>
</evidence>
<dbReference type="InterPro" id="IPR010982">
    <property type="entry name" value="Lambda_DNA-bd_dom_sf"/>
</dbReference>
<dbReference type="SUPFAM" id="SSF47413">
    <property type="entry name" value="lambda repressor-like DNA-binding domains"/>
    <property type="match status" value="1"/>
</dbReference>
<sequence>MIRNRLAVLLAERQLKISKVSSITKISRTTLTSLAQNDSKMVQLETVNTLCMYLRIPVSDFFEYIPYNLDYYIDVSNVFKYDPREEPMTFDIEAYINVQGESDSFTLDYVGELIDYNIDMFEMSLKPADKTQGEKAKKFFDSLPDSFVAQINSDFEKALLKIGLDGHDKKSSFNVDVSLF</sequence>
<reference evidence="3" key="1">
    <citation type="submission" date="2016-06" db="EMBL/GenBank/DDBJ databases">
        <title>Four novel species of enterococci isolated from chicken manure.</title>
        <authorList>
            <person name="Van Tyne D."/>
        </authorList>
    </citation>
    <scope>NUCLEOTIDE SEQUENCE [LARGE SCALE GENOMIC DNA]</scope>
    <source>
        <strain evidence="3">JM9A</strain>
    </source>
</reference>
<evidence type="ECO:0000259" key="1">
    <source>
        <dbReference type="Pfam" id="PF13443"/>
    </source>
</evidence>
<comment type="caution">
    <text evidence="2">The sequence shown here is derived from an EMBL/GenBank/DDBJ whole genome shotgun (WGS) entry which is preliminary data.</text>
</comment>
<dbReference type="Gene3D" id="1.10.260.40">
    <property type="entry name" value="lambda repressor-like DNA-binding domains"/>
    <property type="match status" value="1"/>
</dbReference>
<proteinExistence type="predicted"/>
<gene>
    <name evidence="2" type="ORF">BAU18_002358</name>
</gene>
<protein>
    <recommendedName>
        <fullName evidence="1">HTH cro/C1-type domain-containing protein</fullName>
    </recommendedName>
</protein>
<reference evidence="2 3" key="2">
    <citation type="submission" date="2024-02" db="EMBL/GenBank/DDBJ databases">
        <title>The Genome Sequence of Enterococcus diestrammenae JM9A.</title>
        <authorList>
            <person name="Earl A."/>
            <person name="Manson A."/>
            <person name="Gilmore M."/>
            <person name="Sanders J."/>
            <person name="Shea T."/>
            <person name="Howe W."/>
            <person name="Livny J."/>
            <person name="Cuomo C."/>
            <person name="Neafsey D."/>
            <person name="Birren B."/>
        </authorList>
    </citation>
    <scope>NUCLEOTIDE SEQUENCE [LARGE SCALE GENOMIC DNA]</scope>
    <source>
        <strain evidence="2 3">JM9A</strain>
    </source>
</reference>